<dbReference type="PANTHER" id="PTHR43622:SF1">
    <property type="entry name" value="3-DEHYDROQUINATE SYNTHASE"/>
    <property type="match status" value="1"/>
</dbReference>
<keyword evidence="5" id="KW-0479">Metal-binding</keyword>
<keyword evidence="6" id="KW-0547">Nucleotide-binding</keyword>
<comment type="caution">
    <text evidence="14">The sequence shown here is derived from an EMBL/GenBank/DDBJ whole genome shotgun (WGS) entry which is preliminary data.</text>
</comment>
<name>A0A9X2JCB3_9SPHI</name>
<comment type="cofactor">
    <cofactor evidence="3">
        <name>Zn(2+)</name>
        <dbReference type="ChEBI" id="CHEBI:29105"/>
    </cofactor>
</comment>
<evidence type="ECO:0000256" key="5">
    <source>
        <dbReference type="ARBA" id="ARBA00022723"/>
    </source>
</evidence>
<dbReference type="GO" id="GO:0046872">
    <property type="term" value="F:metal ion binding"/>
    <property type="evidence" value="ECO:0007669"/>
    <property type="project" value="UniProtKB-KW"/>
</dbReference>
<dbReference type="AlphaFoldDB" id="A0A9X2JCB3"/>
<keyword evidence="7" id="KW-0862">Zinc</keyword>
<dbReference type="GO" id="GO:0003856">
    <property type="term" value="F:3-dehydroquinate synthase activity"/>
    <property type="evidence" value="ECO:0007669"/>
    <property type="project" value="UniProtKB-UniRule"/>
</dbReference>
<evidence type="ECO:0000256" key="1">
    <source>
        <dbReference type="ARBA" id="ARBA00001911"/>
    </source>
</evidence>
<keyword evidence="8" id="KW-0520">NAD</keyword>
<dbReference type="GO" id="GO:0005737">
    <property type="term" value="C:cytoplasm"/>
    <property type="evidence" value="ECO:0007669"/>
    <property type="project" value="InterPro"/>
</dbReference>
<accession>A0A9X2JCB3</accession>
<dbReference type="SUPFAM" id="SSF56796">
    <property type="entry name" value="Dehydroquinate synthase-like"/>
    <property type="match status" value="1"/>
</dbReference>
<sequence>MSLPAIQSSGYEVVFGDAAELLIDFLKKHTYSKIFFLVDTNTSEHCYPGIALHIAGDIPHDIIEIDAGEENKNIDICIGIWKMLLDFGADRKALVINLGGGVVTDMGSFAAATYKRGVDFLQIPTTLLSQVDASVGGKTGIDVDAVKNMVGTFTNPQTVIIDPNFLQTLPKSEIVSGFAEIIKHGLIVDKDYFNSIKTIDFENIDEKIIHRSVEIKNEVVTADPHEKNIRKKLNFGHTIGHAVESYSLQHDKTPLLHGEAIAIGMITESWLSAKHAKLSEAELTEICDFILSVYPTYKVNENSFDELISYMKNDKKNEADQINFTLLKAIGSSEINYTCSAEEILNSIRFYNNLIK</sequence>
<dbReference type="GO" id="GO:0009073">
    <property type="term" value="P:aromatic amino acid family biosynthetic process"/>
    <property type="evidence" value="ECO:0007669"/>
    <property type="project" value="InterPro"/>
</dbReference>
<dbReference type="NCBIfam" id="TIGR01357">
    <property type="entry name" value="aroB"/>
    <property type="match status" value="1"/>
</dbReference>
<proteinExistence type="predicted"/>
<dbReference type="InterPro" id="IPR030963">
    <property type="entry name" value="DHQ_synth_fam"/>
</dbReference>
<dbReference type="Gene3D" id="3.40.50.1970">
    <property type="match status" value="1"/>
</dbReference>
<dbReference type="RefSeq" id="WP_252586679.1">
    <property type="nucleotide sequence ID" value="NZ_JAMWYS010000024.1"/>
</dbReference>
<dbReference type="FunFam" id="3.40.50.1970:FF:000007">
    <property type="entry name" value="Pentafunctional AROM polypeptide"/>
    <property type="match status" value="1"/>
</dbReference>
<keyword evidence="15" id="KW-1185">Reference proteome</keyword>
<dbReference type="Pfam" id="PF01761">
    <property type="entry name" value="DHQ_synthase"/>
    <property type="match status" value="1"/>
</dbReference>
<dbReference type="PIRSF" id="PIRSF001455">
    <property type="entry name" value="DHQ_synth"/>
    <property type="match status" value="1"/>
</dbReference>
<feature type="domain" description="3-dehydroquinate synthase N-terminal" evidence="12">
    <location>
        <begin position="63"/>
        <end position="175"/>
    </location>
</feature>
<gene>
    <name evidence="14" type="primary">aroB</name>
    <name evidence="14" type="ORF">NF867_05645</name>
</gene>
<dbReference type="InterPro" id="IPR056179">
    <property type="entry name" value="DHQS_C"/>
</dbReference>
<reference evidence="14" key="1">
    <citation type="submission" date="2022-06" db="EMBL/GenBank/DDBJ databases">
        <title>Solitalea sp. MAHUQ-68 isolated from rhizospheric soil.</title>
        <authorList>
            <person name="Huq M.A."/>
        </authorList>
    </citation>
    <scope>NUCLEOTIDE SEQUENCE</scope>
    <source>
        <strain evidence="14">MAHUQ-68</strain>
    </source>
</reference>
<dbReference type="Proteomes" id="UP001155182">
    <property type="component" value="Unassembled WGS sequence"/>
</dbReference>
<evidence type="ECO:0000259" key="13">
    <source>
        <dbReference type="Pfam" id="PF24621"/>
    </source>
</evidence>
<dbReference type="InterPro" id="IPR016037">
    <property type="entry name" value="DHQ_synth_AroB"/>
</dbReference>
<comment type="function">
    <text evidence="4">Catalyzes the conversion of 3-deoxy-D-arabino-heptulosonate 7-phosphate (DAHP) to dehydroquinate (DHQ).</text>
</comment>
<dbReference type="GO" id="GO:0000166">
    <property type="term" value="F:nucleotide binding"/>
    <property type="evidence" value="ECO:0007669"/>
    <property type="project" value="UniProtKB-KW"/>
</dbReference>
<dbReference type="Pfam" id="PF24621">
    <property type="entry name" value="DHQS_C"/>
    <property type="match status" value="1"/>
</dbReference>
<feature type="domain" description="3-dehydroquinate synthase C-terminal" evidence="13">
    <location>
        <begin position="177"/>
        <end position="317"/>
    </location>
</feature>
<comment type="cofactor">
    <cofactor evidence="1">
        <name>NAD(+)</name>
        <dbReference type="ChEBI" id="CHEBI:57540"/>
    </cofactor>
</comment>
<evidence type="ECO:0000256" key="7">
    <source>
        <dbReference type="ARBA" id="ARBA00022833"/>
    </source>
</evidence>
<keyword evidence="10" id="KW-0170">Cobalt</keyword>
<dbReference type="Gene3D" id="1.20.1090.10">
    <property type="entry name" value="Dehydroquinate synthase-like - alpha domain"/>
    <property type="match status" value="1"/>
</dbReference>
<organism evidence="14 15">
    <name type="scientific">Solitalea agri</name>
    <dbReference type="NCBI Taxonomy" id="2953739"/>
    <lineage>
        <taxon>Bacteria</taxon>
        <taxon>Pseudomonadati</taxon>
        <taxon>Bacteroidota</taxon>
        <taxon>Sphingobacteriia</taxon>
        <taxon>Sphingobacteriales</taxon>
        <taxon>Sphingobacteriaceae</taxon>
        <taxon>Solitalea</taxon>
    </lineage>
</organism>
<evidence type="ECO:0000256" key="3">
    <source>
        <dbReference type="ARBA" id="ARBA00001947"/>
    </source>
</evidence>
<protein>
    <recommendedName>
        <fullName evidence="11">3-dehydroquinate synthase</fullName>
        <ecNumber evidence="11">4.2.3.4</ecNumber>
    </recommendedName>
</protein>
<evidence type="ECO:0000259" key="12">
    <source>
        <dbReference type="Pfam" id="PF01761"/>
    </source>
</evidence>
<evidence type="ECO:0000256" key="8">
    <source>
        <dbReference type="ARBA" id="ARBA00023027"/>
    </source>
</evidence>
<evidence type="ECO:0000256" key="6">
    <source>
        <dbReference type="ARBA" id="ARBA00022741"/>
    </source>
</evidence>
<comment type="cofactor">
    <cofactor evidence="2">
        <name>Co(2+)</name>
        <dbReference type="ChEBI" id="CHEBI:48828"/>
    </cofactor>
</comment>
<evidence type="ECO:0000256" key="2">
    <source>
        <dbReference type="ARBA" id="ARBA00001941"/>
    </source>
</evidence>
<keyword evidence="9 14" id="KW-0456">Lyase</keyword>
<dbReference type="GO" id="GO:0009423">
    <property type="term" value="P:chorismate biosynthetic process"/>
    <property type="evidence" value="ECO:0007669"/>
    <property type="project" value="UniProtKB-UniRule"/>
</dbReference>
<dbReference type="EMBL" id="JAMWYS010000024">
    <property type="protein sequence ID" value="MCO4292344.1"/>
    <property type="molecule type" value="Genomic_DNA"/>
</dbReference>
<evidence type="ECO:0000313" key="14">
    <source>
        <dbReference type="EMBL" id="MCO4292344.1"/>
    </source>
</evidence>
<dbReference type="InterPro" id="IPR030960">
    <property type="entry name" value="DHQS/DOIS_N"/>
</dbReference>
<evidence type="ECO:0000256" key="11">
    <source>
        <dbReference type="NCBIfam" id="TIGR01357"/>
    </source>
</evidence>
<evidence type="ECO:0000256" key="4">
    <source>
        <dbReference type="ARBA" id="ARBA00003485"/>
    </source>
</evidence>
<evidence type="ECO:0000256" key="10">
    <source>
        <dbReference type="ARBA" id="ARBA00023285"/>
    </source>
</evidence>
<evidence type="ECO:0000256" key="9">
    <source>
        <dbReference type="ARBA" id="ARBA00023239"/>
    </source>
</evidence>
<dbReference type="CDD" id="cd08195">
    <property type="entry name" value="DHQS"/>
    <property type="match status" value="1"/>
</dbReference>
<dbReference type="EC" id="4.2.3.4" evidence="11"/>
<dbReference type="InterPro" id="IPR050071">
    <property type="entry name" value="Dehydroquinate_synthase"/>
</dbReference>
<evidence type="ECO:0000313" key="15">
    <source>
        <dbReference type="Proteomes" id="UP001155182"/>
    </source>
</evidence>
<dbReference type="PANTHER" id="PTHR43622">
    <property type="entry name" value="3-DEHYDROQUINATE SYNTHASE"/>
    <property type="match status" value="1"/>
</dbReference>